<dbReference type="Proteomes" id="UP001595824">
    <property type="component" value="Unassembled WGS sequence"/>
</dbReference>
<dbReference type="PANTHER" id="PTHR42973">
    <property type="entry name" value="BINDING OXIDOREDUCTASE, PUTATIVE (AFU_ORTHOLOGUE AFUA_1G17690)-RELATED"/>
    <property type="match status" value="1"/>
</dbReference>
<keyword evidence="8" id="KW-1185">Reference proteome</keyword>
<comment type="cofactor">
    <cofactor evidence="1">
        <name>FAD</name>
        <dbReference type="ChEBI" id="CHEBI:57692"/>
    </cofactor>
</comment>
<sequence>MGTAATRQIPSSDLASLRAAVEGPVLTPDDPDHAAECTGHNLLRASRPSVVVGATSADDVAAAVRFAARHRLPVAVRNAGHQMVVPEDGDWLLITLRRMDDVVVDPGRRTVTVGPGARWDDVLPETARHGLAPACGSAPRVGVTGYTLGGGIGPLLSRTHGYAADHVRRMEVVTADGARREVTPESEPGLFWALLGCKGNFGVVTRMEFGVFPVTRFFGGGLWFSGADAAGVLDVWRTWQAGLDERTTTSVAVQQLPDLPQLPPPLRGAFVLHVRVGHLGPAAEGAALAAPLRAAAPVLLDTLAERPYEQVGEIHRDPVRPSHVSETTVGLRELSGGMFPALTAFTGPDSGCPLAAVEIRVLGGALDREPPVPNSVPSRGVPFVTFAFGVAPLPEAGPVRGRLAAYAEAMAPWADERNIMNFLSPDAARARTDMRTLFGAERHDRLAAVKRRYDPENMFRLNHNVRPA</sequence>
<dbReference type="PROSITE" id="PS51387">
    <property type="entry name" value="FAD_PCMH"/>
    <property type="match status" value="1"/>
</dbReference>
<proteinExistence type="inferred from homology"/>
<protein>
    <submittedName>
        <fullName evidence="7">FAD-binding protein</fullName>
    </submittedName>
</protein>
<organism evidence="7 8">
    <name type="scientific">Streptomyces andamanensis</name>
    <dbReference type="NCBI Taxonomy" id="1565035"/>
    <lineage>
        <taxon>Bacteria</taxon>
        <taxon>Bacillati</taxon>
        <taxon>Actinomycetota</taxon>
        <taxon>Actinomycetes</taxon>
        <taxon>Kitasatosporales</taxon>
        <taxon>Streptomycetaceae</taxon>
        <taxon>Streptomyces</taxon>
    </lineage>
</organism>
<evidence type="ECO:0000313" key="8">
    <source>
        <dbReference type="Proteomes" id="UP001595824"/>
    </source>
</evidence>
<evidence type="ECO:0000256" key="3">
    <source>
        <dbReference type="ARBA" id="ARBA00022630"/>
    </source>
</evidence>
<dbReference type="InterPro" id="IPR016166">
    <property type="entry name" value="FAD-bd_PCMH"/>
</dbReference>
<keyword evidence="3" id="KW-0285">Flavoprotein</keyword>
<dbReference type="Pfam" id="PF01565">
    <property type="entry name" value="FAD_binding_4"/>
    <property type="match status" value="1"/>
</dbReference>
<evidence type="ECO:0000256" key="2">
    <source>
        <dbReference type="ARBA" id="ARBA00005466"/>
    </source>
</evidence>
<dbReference type="Gene3D" id="3.30.465.10">
    <property type="match status" value="1"/>
</dbReference>
<accession>A0ABV8TJY0</accession>
<keyword evidence="5" id="KW-0560">Oxidoreductase</keyword>
<dbReference type="InterPro" id="IPR012951">
    <property type="entry name" value="BBE"/>
</dbReference>
<evidence type="ECO:0000256" key="1">
    <source>
        <dbReference type="ARBA" id="ARBA00001974"/>
    </source>
</evidence>
<dbReference type="Gene3D" id="3.30.43.10">
    <property type="entry name" value="Uridine Diphospho-n-acetylenolpyruvylglucosamine Reductase, domain 2"/>
    <property type="match status" value="1"/>
</dbReference>
<dbReference type="InterPro" id="IPR016167">
    <property type="entry name" value="FAD-bd_PCMH_sub1"/>
</dbReference>
<name>A0ABV8TJY0_9ACTN</name>
<dbReference type="InterPro" id="IPR006094">
    <property type="entry name" value="Oxid_FAD_bind_N"/>
</dbReference>
<dbReference type="InterPro" id="IPR036318">
    <property type="entry name" value="FAD-bd_PCMH-like_sf"/>
</dbReference>
<gene>
    <name evidence="7" type="ORF">ACFPC0_23880</name>
</gene>
<keyword evidence="4" id="KW-0274">FAD</keyword>
<dbReference type="SUPFAM" id="SSF56176">
    <property type="entry name" value="FAD-binding/transporter-associated domain-like"/>
    <property type="match status" value="1"/>
</dbReference>
<dbReference type="EMBL" id="JBHSDP010000024">
    <property type="protein sequence ID" value="MFC4330769.1"/>
    <property type="molecule type" value="Genomic_DNA"/>
</dbReference>
<dbReference type="InterPro" id="IPR016169">
    <property type="entry name" value="FAD-bd_PCMH_sub2"/>
</dbReference>
<dbReference type="PANTHER" id="PTHR42973:SF39">
    <property type="entry name" value="FAD-BINDING PCMH-TYPE DOMAIN-CONTAINING PROTEIN"/>
    <property type="match status" value="1"/>
</dbReference>
<comment type="similarity">
    <text evidence="2">Belongs to the oxygen-dependent FAD-linked oxidoreductase family.</text>
</comment>
<evidence type="ECO:0000256" key="4">
    <source>
        <dbReference type="ARBA" id="ARBA00022827"/>
    </source>
</evidence>
<dbReference type="Pfam" id="PF08031">
    <property type="entry name" value="BBE"/>
    <property type="match status" value="1"/>
</dbReference>
<dbReference type="InterPro" id="IPR050416">
    <property type="entry name" value="FAD-linked_Oxidoreductase"/>
</dbReference>
<evidence type="ECO:0000313" key="7">
    <source>
        <dbReference type="EMBL" id="MFC4330769.1"/>
    </source>
</evidence>
<evidence type="ECO:0000259" key="6">
    <source>
        <dbReference type="PROSITE" id="PS51387"/>
    </source>
</evidence>
<dbReference type="RefSeq" id="WP_381741797.1">
    <property type="nucleotide sequence ID" value="NZ_JBHSDP010000024.1"/>
</dbReference>
<reference evidence="8" key="1">
    <citation type="journal article" date="2019" name="Int. J. Syst. Evol. Microbiol.">
        <title>The Global Catalogue of Microorganisms (GCM) 10K type strain sequencing project: providing services to taxonomists for standard genome sequencing and annotation.</title>
        <authorList>
            <consortium name="The Broad Institute Genomics Platform"/>
            <consortium name="The Broad Institute Genome Sequencing Center for Infectious Disease"/>
            <person name="Wu L."/>
            <person name="Ma J."/>
        </authorList>
    </citation>
    <scope>NUCLEOTIDE SEQUENCE [LARGE SCALE GENOMIC DNA]</scope>
    <source>
        <strain evidence="8">PCU 347</strain>
    </source>
</reference>
<comment type="caution">
    <text evidence="7">The sequence shown here is derived from an EMBL/GenBank/DDBJ whole genome shotgun (WGS) entry which is preliminary data.</text>
</comment>
<evidence type="ECO:0000256" key="5">
    <source>
        <dbReference type="ARBA" id="ARBA00023002"/>
    </source>
</evidence>
<feature type="domain" description="FAD-binding PCMH-type" evidence="6">
    <location>
        <begin position="44"/>
        <end position="214"/>
    </location>
</feature>
<dbReference type="Gene3D" id="3.40.462.20">
    <property type="match status" value="1"/>
</dbReference>